<dbReference type="GO" id="GO:0030527">
    <property type="term" value="F:structural constituent of chromatin"/>
    <property type="evidence" value="ECO:0007669"/>
    <property type="project" value="InterPro"/>
</dbReference>
<dbReference type="Proteomes" id="UP000485569">
    <property type="component" value="Unassembled WGS sequence"/>
</dbReference>
<dbReference type="InterPro" id="IPR010992">
    <property type="entry name" value="IHF-like_DNA-bd_dom_sf"/>
</dbReference>
<dbReference type="GO" id="GO:0030261">
    <property type="term" value="P:chromosome condensation"/>
    <property type="evidence" value="ECO:0007669"/>
    <property type="project" value="UniProtKB-KW"/>
</dbReference>
<evidence type="ECO:0000313" key="5">
    <source>
        <dbReference type="EMBL" id="OQA57877.1"/>
    </source>
</evidence>
<dbReference type="AlphaFoldDB" id="A0A1V5STP0"/>
<comment type="similarity">
    <text evidence="1 4">Belongs to the bacterial histone-like protein family.</text>
</comment>
<gene>
    <name evidence="5" type="primary">hup</name>
    <name evidence="5" type="ORF">BWY41_01201</name>
</gene>
<dbReference type="InterPro" id="IPR020816">
    <property type="entry name" value="Histone-like_DNA-bd_CS"/>
</dbReference>
<comment type="caution">
    <text evidence="5">The sequence shown here is derived from an EMBL/GenBank/DDBJ whole genome shotgun (WGS) entry which is preliminary data.</text>
</comment>
<keyword evidence="3 5" id="KW-0238">DNA-binding</keyword>
<dbReference type="SUPFAM" id="SSF47729">
    <property type="entry name" value="IHF-like DNA-binding proteins"/>
    <property type="match status" value="1"/>
</dbReference>
<dbReference type="CDD" id="cd13831">
    <property type="entry name" value="HU"/>
    <property type="match status" value="1"/>
</dbReference>
<dbReference type="GO" id="GO:0005829">
    <property type="term" value="C:cytosol"/>
    <property type="evidence" value="ECO:0007669"/>
    <property type="project" value="TreeGrafter"/>
</dbReference>
<dbReference type="Pfam" id="PF00216">
    <property type="entry name" value="Bac_DNA_binding"/>
    <property type="match status" value="1"/>
</dbReference>
<evidence type="ECO:0000256" key="2">
    <source>
        <dbReference type="ARBA" id="ARBA00023067"/>
    </source>
</evidence>
<dbReference type="PRINTS" id="PR01727">
    <property type="entry name" value="DNABINDINGHU"/>
</dbReference>
<dbReference type="SMART" id="SM00411">
    <property type="entry name" value="BHL"/>
    <property type="match status" value="1"/>
</dbReference>
<evidence type="ECO:0000256" key="1">
    <source>
        <dbReference type="ARBA" id="ARBA00010529"/>
    </source>
</evidence>
<dbReference type="PROSITE" id="PS00045">
    <property type="entry name" value="HISTONE_LIKE"/>
    <property type="match status" value="1"/>
</dbReference>
<dbReference type="InterPro" id="IPR000119">
    <property type="entry name" value="Hist_DNA-bd"/>
</dbReference>
<evidence type="ECO:0000256" key="3">
    <source>
        <dbReference type="ARBA" id="ARBA00023125"/>
    </source>
</evidence>
<dbReference type="PANTHER" id="PTHR33175">
    <property type="entry name" value="DNA-BINDING PROTEIN HU"/>
    <property type="match status" value="1"/>
</dbReference>
<sequence>MNKQELVSVLSENINKNRKDKISKKDMAMIVDNLFDSIQKELKKGGKIQLVGFGTFGVKTRAGRRGRNPQTGKEIQIPSTKVPFFRPGKVLKEVVK</sequence>
<keyword evidence="2" id="KW-0226">DNA condensation</keyword>
<protein>
    <submittedName>
        <fullName evidence="5">DNA-binding protein HU</fullName>
    </submittedName>
</protein>
<dbReference type="PANTHER" id="PTHR33175:SF3">
    <property type="entry name" value="DNA-BINDING PROTEIN HU-BETA"/>
    <property type="match status" value="1"/>
</dbReference>
<name>A0A1V5STP0_9BACT</name>
<evidence type="ECO:0000256" key="4">
    <source>
        <dbReference type="RuleBase" id="RU003939"/>
    </source>
</evidence>
<proteinExistence type="inferred from homology"/>
<dbReference type="EMBL" id="MWBQ01000085">
    <property type="protein sequence ID" value="OQA57877.1"/>
    <property type="molecule type" value="Genomic_DNA"/>
</dbReference>
<dbReference type="Gene3D" id="4.10.520.10">
    <property type="entry name" value="IHF-like DNA-binding proteins"/>
    <property type="match status" value="1"/>
</dbReference>
<dbReference type="GO" id="GO:0003677">
    <property type="term" value="F:DNA binding"/>
    <property type="evidence" value="ECO:0007669"/>
    <property type="project" value="UniProtKB-KW"/>
</dbReference>
<organism evidence="5">
    <name type="scientific">Candidatus Atribacter allofermentans</name>
    <dbReference type="NCBI Taxonomy" id="1852833"/>
    <lineage>
        <taxon>Bacteria</taxon>
        <taxon>Pseudomonadati</taxon>
        <taxon>Atribacterota</taxon>
        <taxon>Atribacteria</taxon>
        <taxon>Atribacterales</taxon>
        <taxon>Atribacteraceae</taxon>
        <taxon>Atribacter</taxon>
    </lineage>
</organism>
<accession>A0A1V5STP0</accession>
<reference evidence="5" key="1">
    <citation type="submission" date="2017-02" db="EMBL/GenBank/DDBJ databases">
        <title>Delving into the versatile metabolic prowess of the omnipresent phylum Bacteroidetes.</title>
        <authorList>
            <person name="Nobu M.K."/>
            <person name="Mei R."/>
            <person name="Narihiro T."/>
            <person name="Kuroda K."/>
            <person name="Liu W.-T."/>
        </authorList>
    </citation>
    <scope>NUCLEOTIDE SEQUENCE</scope>
    <source>
        <strain evidence="5">ADurb.Bin276</strain>
    </source>
</reference>